<dbReference type="InterPro" id="IPR025669">
    <property type="entry name" value="AAA_dom"/>
</dbReference>
<feature type="domain" description="Response regulatory" evidence="4">
    <location>
        <begin position="19"/>
        <end position="136"/>
    </location>
</feature>
<dbReference type="SUPFAM" id="SSF52172">
    <property type="entry name" value="CheY-like"/>
    <property type="match status" value="1"/>
</dbReference>
<evidence type="ECO:0000313" key="6">
    <source>
        <dbReference type="Proteomes" id="UP001056291"/>
    </source>
</evidence>
<keyword evidence="1" id="KW-0547">Nucleotide-binding</keyword>
<dbReference type="PANTHER" id="PTHR43384">
    <property type="entry name" value="SEPTUM SITE-DETERMINING PROTEIN MIND HOMOLOG, CHLOROPLASTIC-RELATED"/>
    <property type="match status" value="1"/>
</dbReference>
<proteinExistence type="predicted"/>
<protein>
    <submittedName>
        <fullName evidence="5">AAA family ATPase</fullName>
    </submittedName>
</protein>
<accession>A0ABY4W6X9</accession>
<dbReference type="RefSeq" id="WP_251937256.1">
    <property type="nucleotide sequence ID" value="NZ_CP098747.1"/>
</dbReference>
<organism evidence="5 6">
    <name type="scientific">Sneathiella marina</name>
    <dbReference type="NCBI Taxonomy" id="2950108"/>
    <lineage>
        <taxon>Bacteria</taxon>
        <taxon>Pseudomonadati</taxon>
        <taxon>Pseudomonadota</taxon>
        <taxon>Alphaproteobacteria</taxon>
        <taxon>Sneathiellales</taxon>
        <taxon>Sneathiellaceae</taxon>
        <taxon>Sneathiella</taxon>
    </lineage>
</organism>
<keyword evidence="6" id="KW-1185">Reference proteome</keyword>
<evidence type="ECO:0000313" key="5">
    <source>
        <dbReference type="EMBL" id="USG62945.1"/>
    </source>
</evidence>
<reference evidence="5" key="1">
    <citation type="submission" date="2022-06" db="EMBL/GenBank/DDBJ databases">
        <title>Sneathiella actinostolidae sp. nov., isolated from a sea anemonein the Western Pacific Ocean.</title>
        <authorList>
            <person name="Wei M.J."/>
        </authorList>
    </citation>
    <scope>NUCLEOTIDE SEQUENCE</scope>
    <source>
        <strain evidence="5">PHK-P5</strain>
    </source>
</reference>
<dbReference type="Gene3D" id="3.40.50.2300">
    <property type="match status" value="1"/>
</dbReference>
<dbReference type="SMART" id="SM00448">
    <property type="entry name" value="REC"/>
    <property type="match status" value="1"/>
</dbReference>
<dbReference type="InterPro" id="IPR011006">
    <property type="entry name" value="CheY-like_superfamily"/>
</dbReference>
<keyword evidence="3" id="KW-0597">Phosphoprotein</keyword>
<dbReference type="EMBL" id="CP098747">
    <property type="protein sequence ID" value="USG62945.1"/>
    <property type="molecule type" value="Genomic_DNA"/>
</dbReference>
<dbReference type="InterPro" id="IPR050625">
    <property type="entry name" value="ParA/MinD_ATPase"/>
</dbReference>
<dbReference type="PROSITE" id="PS50110">
    <property type="entry name" value="RESPONSE_REGULATORY"/>
    <property type="match status" value="1"/>
</dbReference>
<evidence type="ECO:0000256" key="2">
    <source>
        <dbReference type="ARBA" id="ARBA00022840"/>
    </source>
</evidence>
<keyword evidence="2" id="KW-0067">ATP-binding</keyword>
<feature type="modified residue" description="4-aspartylphosphate" evidence="3">
    <location>
        <position position="71"/>
    </location>
</feature>
<dbReference type="Proteomes" id="UP001056291">
    <property type="component" value="Chromosome"/>
</dbReference>
<dbReference type="PANTHER" id="PTHR43384:SF6">
    <property type="entry name" value="SEPTUM SITE-DETERMINING PROTEIN MIND HOMOLOG, CHLOROPLASTIC"/>
    <property type="match status" value="1"/>
</dbReference>
<evidence type="ECO:0000259" key="4">
    <source>
        <dbReference type="PROSITE" id="PS50110"/>
    </source>
</evidence>
<name>A0ABY4W6X9_9PROT</name>
<evidence type="ECO:0000256" key="1">
    <source>
        <dbReference type="ARBA" id="ARBA00022741"/>
    </source>
</evidence>
<evidence type="ECO:0000256" key="3">
    <source>
        <dbReference type="PROSITE-ProRule" id="PRU00169"/>
    </source>
</evidence>
<dbReference type="Gene3D" id="3.40.50.300">
    <property type="entry name" value="P-loop containing nucleotide triphosphate hydrolases"/>
    <property type="match status" value="1"/>
</dbReference>
<gene>
    <name evidence="5" type="ORF">NBZ79_08135</name>
</gene>
<dbReference type="InterPro" id="IPR001789">
    <property type="entry name" value="Sig_transdc_resp-reg_receiver"/>
</dbReference>
<dbReference type="SUPFAM" id="SSF52540">
    <property type="entry name" value="P-loop containing nucleoside triphosphate hydrolases"/>
    <property type="match status" value="1"/>
</dbReference>
<sequence length="414" mass="44331">MGNAASNLSTLFGTQVCEDYMAFVDDEHSLGVSREVCSALDWSADASQDGGITAALERIEPGNSPKVVLADISKSIDPDGDITRLIRKVGPNNTLIILGTSNDVSVFRKMIALGAKDYLVKPLTMEVLKDAVENVDRQAQAFQAAQSGRLTVVVGVRGGVGATTIATNMAWIMANEEKLGTALLDLDLHFGTSTLSLDIETGGGFREALENPHRLDKLFLDSAIVKDGDKLAVLGTEEPIDEVIDLSEESIDTLIGEISQDYNQVIVDLPRHLLPTQGALLASADTVILISDQSLAGIRDINRITQAMTSLQTKGRILKIVSRVGSERAAQVSKADFERGLNEKVDYSVPEEPKTLTICANAGKAIGEVAAKSSIAKVLRELSADVSDYTEPQKKGLFKMVPGGKKKKEVGPKE</sequence>
<dbReference type="InterPro" id="IPR027417">
    <property type="entry name" value="P-loop_NTPase"/>
</dbReference>
<dbReference type="Pfam" id="PF13614">
    <property type="entry name" value="AAA_31"/>
    <property type="match status" value="1"/>
</dbReference>